<dbReference type="Pfam" id="PF13532">
    <property type="entry name" value="2OG-FeII_Oxy_2"/>
    <property type="match status" value="1"/>
</dbReference>
<evidence type="ECO:0000256" key="3">
    <source>
        <dbReference type="ARBA" id="ARBA00007879"/>
    </source>
</evidence>
<keyword evidence="5 10" id="KW-0223">Dioxygenase</keyword>
<evidence type="ECO:0000256" key="4">
    <source>
        <dbReference type="ARBA" id="ARBA00022723"/>
    </source>
</evidence>
<feature type="domain" description="Fe2OG dioxygenase" evidence="9">
    <location>
        <begin position="93"/>
        <end position="215"/>
    </location>
</feature>
<sequence length="228" mass="26175">MLSDASSIENYRITNVEPSAYYLSEFITQEEEKYLLSNIYAAPKPKWTQLSNRRLQNWGGLPHNRGMIAEEIPKWLQKYLNNINSLNVMDGKMPNHVLVNEYLPGQGILPHLDGSLFYPTITTISVASHTILKFLEPNSAENPTLKPVFSLLLEPRSLLILKDKLFHYYLHCIEEVNEDCLDDSIVNLNMCSDKYVKGVTLPRETRISLTIRHVPKTTSFKINIGNKR</sequence>
<evidence type="ECO:0000256" key="6">
    <source>
        <dbReference type="ARBA" id="ARBA00023002"/>
    </source>
</evidence>
<dbReference type="InterPro" id="IPR005123">
    <property type="entry name" value="Oxoglu/Fe-dep_dioxygenase_dom"/>
</dbReference>
<evidence type="ECO:0000256" key="2">
    <source>
        <dbReference type="ARBA" id="ARBA00004123"/>
    </source>
</evidence>
<evidence type="ECO:0000256" key="7">
    <source>
        <dbReference type="ARBA" id="ARBA00023004"/>
    </source>
</evidence>
<dbReference type="PROSITE" id="PS51471">
    <property type="entry name" value="FE2OG_OXY"/>
    <property type="match status" value="1"/>
</dbReference>
<evidence type="ECO:0000256" key="1">
    <source>
        <dbReference type="ARBA" id="ARBA00001954"/>
    </source>
</evidence>
<dbReference type="Gene3D" id="2.60.120.590">
    <property type="entry name" value="Alpha-ketoglutarate-dependent dioxygenase AlkB-like"/>
    <property type="match status" value="1"/>
</dbReference>
<evidence type="ECO:0000259" key="9">
    <source>
        <dbReference type="PROSITE" id="PS51471"/>
    </source>
</evidence>
<keyword evidence="8" id="KW-0539">Nucleus</keyword>
<dbReference type="InterPro" id="IPR037151">
    <property type="entry name" value="AlkB-like_sf"/>
</dbReference>
<dbReference type="SUPFAM" id="SSF51197">
    <property type="entry name" value="Clavaminate synthase-like"/>
    <property type="match status" value="1"/>
</dbReference>
<dbReference type="AlphaFoldDB" id="S4PS77"/>
<evidence type="ECO:0000313" key="10">
    <source>
        <dbReference type="EMBL" id="JAA92380.1"/>
    </source>
</evidence>
<dbReference type="RefSeq" id="XP_039754919.1">
    <property type="nucleotide sequence ID" value="XM_039898985.1"/>
</dbReference>
<comment type="cofactor">
    <cofactor evidence="1">
        <name>Fe(2+)</name>
        <dbReference type="ChEBI" id="CHEBI:29033"/>
    </cofactor>
</comment>
<dbReference type="GO" id="GO:0046872">
    <property type="term" value="F:metal ion binding"/>
    <property type="evidence" value="ECO:0007669"/>
    <property type="project" value="UniProtKB-KW"/>
</dbReference>
<dbReference type="GO" id="GO:0005634">
    <property type="term" value="C:nucleus"/>
    <property type="evidence" value="ECO:0007669"/>
    <property type="project" value="UniProtKB-SubCell"/>
</dbReference>
<name>S4PS77_9NEOP</name>
<keyword evidence="4" id="KW-0479">Metal-binding</keyword>
<comment type="subcellular location">
    <subcellularLocation>
        <location evidence="2">Nucleus</location>
    </subcellularLocation>
</comment>
<proteinExistence type="inferred from homology"/>
<dbReference type="EMBL" id="GAIX01000180">
    <property type="protein sequence ID" value="JAA92380.1"/>
    <property type="molecule type" value="Transcribed_RNA"/>
</dbReference>
<dbReference type="GeneID" id="120629907"/>
<reference evidence="10" key="1">
    <citation type="journal article" date="2013" name="BMC Genomics">
        <title>Unscrambling butterfly oogenesis.</title>
        <authorList>
            <person name="Carter J.M."/>
            <person name="Baker S.C."/>
            <person name="Pink R."/>
            <person name="Carter D.R."/>
            <person name="Collins A."/>
            <person name="Tomlin J."/>
            <person name="Gibbs M."/>
            <person name="Breuker C.J."/>
        </authorList>
    </citation>
    <scope>NUCLEOTIDE SEQUENCE</scope>
    <source>
        <tissue evidence="10">Ovary</tissue>
    </source>
</reference>
<organism evidence="10">
    <name type="scientific">Pararge aegeria</name>
    <name type="common">speckled wood butterfly</name>
    <dbReference type="NCBI Taxonomy" id="116150"/>
    <lineage>
        <taxon>Eukaryota</taxon>
        <taxon>Metazoa</taxon>
        <taxon>Ecdysozoa</taxon>
        <taxon>Arthropoda</taxon>
        <taxon>Hexapoda</taxon>
        <taxon>Insecta</taxon>
        <taxon>Pterygota</taxon>
        <taxon>Neoptera</taxon>
        <taxon>Endopterygota</taxon>
        <taxon>Lepidoptera</taxon>
        <taxon>Glossata</taxon>
        <taxon>Ditrysia</taxon>
        <taxon>Papilionoidea</taxon>
        <taxon>Nymphalidae</taxon>
        <taxon>Satyrinae</taxon>
        <taxon>Satyrini</taxon>
        <taxon>Parargina</taxon>
        <taxon>Pararge</taxon>
    </lineage>
</organism>
<keyword evidence="7" id="KW-0408">Iron</keyword>
<keyword evidence="6" id="KW-0560">Oxidoreductase</keyword>
<comment type="similarity">
    <text evidence="3">Belongs to the alkB family.</text>
</comment>
<reference evidence="10" key="2">
    <citation type="submission" date="2013-05" db="EMBL/GenBank/DDBJ databases">
        <authorList>
            <person name="Carter J.-M."/>
            <person name="Baker S.C."/>
            <person name="Pink R."/>
            <person name="Carter D.R.F."/>
            <person name="Collins A."/>
            <person name="Tomlin J."/>
            <person name="Gibbs M."/>
            <person name="Breuker C.J."/>
        </authorList>
    </citation>
    <scope>NUCLEOTIDE SEQUENCE</scope>
    <source>
        <tissue evidence="10">Ovary</tissue>
    </source>
</reference>
<dbReference type="GO" id="GO:0051213">
    <property type="term" value="F:dioxygenase activity"/>
    <property type="evidence" value="ECO:0007669"/>
    <property type="project" value="UniProtKB-KW"/>
</dbReference>
<evidence type="ECO:0000256" key="5">
    <source>
        <dbReference type="ARBA" id="ARBA00022964"/>
    </source>
</evidence>
<dbReference type="InterPro" id="IPR027450">
    <property type="entry name" value="AlkB-like"/>
</dbReference>
<evidence type="ECO:0000256" key="8">
    <source>
        <dbReference type="ARBA" id="ARBA00023242"/>
    </source>
</evidence>
<accession>S4PS77</accession>
<dbReference type="PANTHER" id="PTHR46030:SF1">
    <property type="entry name" value="ALPHA-KETOGLUTARATE-DEPENDENT DIOXYGENASE ALKB HOMOLOG 6"/>
    <property type="match status" value="1"/>
</dbReference>
<protein>
    <submittedName>
        <fullName evidence="10">Putative alpha-ketoglutarate-dependent dioxygenase ABH6</fullName>
    </submittedName>
</protein>
<dbReference type="PANTHER" id="PTHR46030">
    <property type="entry name" value="ALPHA-KETOGLUTARATE-DEPENDENT DIOXYGENASE ALKB HOMOLOG 6"/>
    <property type="match status" value="1"/>
</dbReference>
<dbReference type="InterPro" id="IPR032862">
    <property type="entry name" value="ALKBH6"/>
</dbReference>